<dbReference type="GO" id="GO:0016755">
    <property type="term" value="F:aminoacyltransferase activity"/>
    <property type="evidence" value="ECO:0007669"/>
    <property type="project" value="InterPro"/>
</dbReference>
<dbReference type="Pfam" id="PF00652">
    <property type="entry name" value="Ricin_B_lectin"/>
    <property type="match status" value="1"/>
</dbReference>
<protein>
    <submittedName>
        <fullName evidence="3">Ricin-type beta-trefoil lectin domain-containing protein</fullName>
    </submittedName>
</protein>
<dbReference type="OrthoDB" id="5888723at2"/>
<evidence type="ECO:0000313" key="3">
    <source>
        <dbReference type="EMBL" id="SMF00781.1"/>
    </source>
</evidence>
<dbReference type="CDD" id="cd00161">
    <property type="entry name" value="beta-trefoil_Ricin-like"/>
    <property type="match status" value="1"/>
</dbReference>
<keyword evidence="4" id="KW-1185">Reference proteome</keyword>
<dbReference type="InterPro" id="IPR000772">
    <property type="entry name" value="Ricin_B_lectin"/>
</dbReference>
<feature type="domain" description="Ricin B lectin" evidence="2">
    <location>
        <begin position="407"/>
        <end position="547"/>
    </location>
</feature>
<dbReference type="GO" id="GO:0030246">
    <property type="term" value="F:carbohydrate binding"/>
    <property type="evidence" value="ECO:0007669"/>
    <property type="project" value="UniProtKB-KW"/>
</dbReference>
<dbReference type="InterPro" id="IPR035992">
    <property type="entry name" value="Ricin_B-like_lectins"/>
</dbReference>
<feature type="region of interest" description="Disordered" evidence="1">
    <location>
        <begin position="384"/>
        <end position="403"/>
    </location>
</feature>
<dbReference type="STRING" id="1513793.SAMN06296036_103133"/>
<dbReference type="InterPro" id="IPR032048">
    <property type="entry name" value="TGase_elicitor"/>
</dbReference>
<evidence type="ECO:0000313" key="4">
    <source>
        <dbReference type="Proteomes" id="UP000192907"/>
    </source>
</evidence>
<reference evidence="4" key="1">
    <citation type="submission" date="2017-04" db="EMBL/GenBank/DDBJ databases">
        <authorList>
            <person name="Varghese N."/>
            <person name="Submissions S."/>
        </authorList>
    </citation>
    <scope>NUCLEOTIDE SEQUENCE [LARGE SCALE GENOMIC DNA]</scope>
    <source>
        <strain evidence="4">RKEM611</strain>
    </source>
</reference>
<dbReference type="Gene3D" id="2.80.10.50">
    <property type="match status" value="1"/>
</dbReference>
<dbReference type="Proteomes" id="UP000192907">
    <property type="component" value="Unassembled WGS sequence"/>
</dbReference>
<proteinExistence type="predicted"/>
<dbReference type="SMART" id="SM00458">
    <property type="entry name" value="RICIN"/>
    <property type="match status" value="1"/>
</dbReference>
<evidence type="ECO:0000259" key="2">
    <source>
        <dbReference type="SMART" id="SM00458"/>
    </source>
</evidence>
<sequence>MKLWTPAIALILAGCGASQNPSSLDEAWDTRNDPIIMDTSRNYEKNFANLPRSANLSKQPWSGDYWASYRGGISYRWNASVAEIDRYRYDPKPYYNLSQNQLRQLSPAEKYDILRGRRDYPLTQSERRRTRVLQSIPGRPEYIPGYKIPTWEGLCHAWAPATYSFEEPQPVTMRSPEGIEVPFGSSDIKALITYFMHQKQSSARTQFLGRRCNESFENLSGEALKKAKESSACRDVNAGAFHVVISNQIGIADESFVVDVTRDAEVWNQAIEGYSVQVVERRPVEQGYRNMAQGTETIVRVKTTMAYTVEVPSRWAGDTIKGPGTFRPATYRVTYDYWLELDAWGDILGGKWNTETRPDFLWKQTIPDFGAEWSELRKLYQASINGGVTPPEPGPQPEPPTDDMKPGFQIKFTHNKCVDIIGGVARSGQAVVQRTCDGRATQRWNFVARGNGWSLIQSAANPELCLDLESSSMQPGSRIIAYRCTGTSNQLWQITRFTFPGTANPEFTAIKVGHGSNMCMAPHPSQYYLDRAQLGQYQCTGNSFDRIVTPFPYLN</sequence>
<accession>A0A1Y6BF48</accession>
<dbReference type="PROSITE" id="PS51257">
    <property type="entry name" value="PROKAR_LIPOPROTEIN"/>
    <property type="match status" value="1"/>
</dbReference>
<organism evidence="3 4">
    <name type="scientific">Pseudobacteriovorax antillogorgiicola</name>
    <dbReference type="NCBI Taxonomy" id="1513793"/>
    <lineage>
        <taxon>Bacteria</taxon>
        <taxon>Pseudomonadati</taxon>
        <taxon>Bdellovibrionota</taxon>
        <taxon>Oligoflexia</taxon>
        <taxon>Oligoflexales</taxon>
        <taxon>Pseudobacteriovoracaceae</taxon>
        <taxon>Pseudobacteriovorax</taxon>
    </lineage>
</organism>
<gene>
    <name evidence="3" type="ORF">SAMN06296036_103133</name>
</gene>
<name>A0A1Y6BF48_9BACT</name>
<evidence type="ECO:0000256" key="1">
    <source>
        <dbReference type="SAM" id="MobiDB-lite"/>
    </source>
</evidence>
<dbReference type="RefSeq" id="WP_132316135.1">
    <property type="nucleotide sequence ID" value="NZ_FWZT01000003.1"/>
</dbReference>
<dbReference type="SUPFAM" id="SSF50370">
    <property type="entry name" value="Ricin B-like lectins"/>
    <property type="match status" value="1"/>
</dbReference>
<dbReference type="Pfam" id="PF16683">
    <property type="entry name" value="TGase_elicitor"/>
    <property type="match status" value="1"/>
</dbReference>
<dbReference type="AlphaFoldDB" id="A0A1Y6BF48"/>
<feature type="compositionally biased region" description="Pro residues" evidence="1">
    <location>
        <begin position="390"/>
        <end position="399"/>
    </location>
</feature>
<dbReference type="EMBL" id="FWZT01000003">
    <property type="protein sequence ID" value="SMF00781.1"/>
    <property type="molecule type" value="Genomic_DNA"/>
</dbReference>
<dbReference type="PROSITE" id="PS50231">
    <property type="entry name" value="RICIN_B_LECTIN"/>
    <property type="match status" value="1"/>
</dbReference>
<keyword evidence="3" id="KW-0430">Lectin</keyword>